<dbReference type="AlphaFoldDB" id="A0A512IG75"/>
<dbReference type="EMBL" id="BJZS01000093">
    <property type="protein sequence ID" value="GEO96706.1"/>
    <property type="molecule type" value="Genomic_DNA"/>
</dbReference>
<protein>
    <submittedName>
        <fullName evidence="1">Uncharacterized protein</fullName>
    </submittedName>
</protein>
<evidence type="ECO:0000313" key="2">
    <source>
        <dbReference type="Proteomes" id="UP000321103"/>
    </source>
</evidence>
<dbReference type="Proteomes" id="UP000321103">
    <property type="component" value="Unassembled WGS sequence"/>
</dbReference>
<evidence type="ECO:0000313" key="1">
    <source>
        <dbReference type="EMBL" id="GEO96706.1"/>
    </source>
</evidence>
<proteinExistence type="predicted"/>
<accession>A0A512IG75</accession>
<reference evidence="1 2" key="1">
    <citation type="submission" date="2019-07" db="EMBL/GenBank/DDBJ databases">
        <title>Whole genome shotgun sequence of Kocuria turfanensis NBRC 107627.</title>
        <authorList>
            <person name="Hosoyama A."/>
            <person name="Uohara A."/>
            <person name="Ohji S."/>
            <person name="Ichikawa N."/>
        </authorList>
    </citation>
    <scope>NUCLEOTIDE SEQUENCE [LARGE SCALE GENOMIC DNA]</scope>
    <source>
        <strain evidence="1 2">NBRC 107627</strain>
    </source>
</reference>
<comment type="caution">
    <text evidence="1">The sequence shown here is derived from an EMBL/GenBank/DDBJ whole genome shotgun (WGS) entry which is preliminary data.</text>
</comment>
<gene>
    <name evidence="1" type="ORF">KTU01_28290</name>
</gene>
<dbReference type="RefSeq" id="WP_062733921.1">
    <property type="nucleotide sequence ID" value="NZ_BJZS01000093.1"/>
</dbReference>
<name>A0A512IG75_9MICC</name>
<sequence length="62" mass="6551">MPNISRKLRTDAETPSALAVERLGPLRLVTLPGGCGYVTHPHLDGADAPTLAPWRGTAFAGR</sequence>
<organism evidence="1 2">
    <name type="scientific">Kocuria turfanensis</name>
    <dbReference type="NCBI Taxonomy" id="388357"/>
    <lineage>
        <taxon>Bacteria</taxon>
        <taxon>Bacillati</taxon>
        <taxon>Actinomycetota</taxon>
        <taxon>Actinomycetes</taxon>
        <taxon>Micrococcales</taxon>
        <taxon>Micrococcaceae</taxon>
        <taxon>Kocuria</taxon>
    </lineage>
</organism>
<keyword evidence="2" id="KW-1185">Reference proteome</keyword>